<dbReference type="EMBL" id="MDJY01000059">
    <property type="protein sequence ID" value="OUE19412.1"/>
    <property type="molecule type" value="Genomic_DNA"/>
</dbReference>
<organism evidence="2 3">
    <name type="scientific">Clavibacter michiganensis</name>
    <dbReference type="NCBI Taxonomy" id="28447"/>
    <lineage>
        <taxon>Bacteria</taxon>
        <taxon>Bacillati</taxon>
        <taxon>Actinomycetota</taxon>
        <taxon>Actinomycetes</taxon>
        <taxon>Micrococcales</taxon>
        <taxon>Microbacteriaceae</taxon>
        <taxon>Clavibacter</taxon>
    </lineage>
</organism>
<dbReference type="Proteomes" id="UP000195011">
    <property type="component" value="Unassembled WGS sequence"/>
</dbReference>
<evidence type="ECO:0000256" key="1">
    <source>
        <dbReference type="SAM" id="Phobius"/>
    </source>
</evidence>
<evidence type="ECO:0000313" key="2">
    <source>
        <dbReference type="EMBL" id="OUE19412.1"/>
    </source>
</evidence>
<feature type="transmembrane region" description="Helical" evidence="1">
    <location>
        <begin position="304"/>
        <end position="323"/>
    </location>
</feature>
<evidence type="ECO:0000313" key="3">
    <source>
        <dbReference type="Proteomes" id="UP000195011"/>
    </source>
</evidence>
<keyword evidence="1" id="KW-0472">Membrane</keyword>
<sequence>MTETTSRGPSAAPPRTAASGSLVAGTASSTASSLTATLLIIAFCGVVPLAVFATVPYPTDRAVPLEVAVALLILLISGTRLAIVIGSGRQTLFTFAFWLFAYAFIAVPAFAQMLTQRFPGTTPNIEVEYALTALGVVLVGLGAAMLGGFIARRVRPHRDDQRASAASSAGWSLSRNRIVVLAVVGFIAWVFFVARLGPATFFTSRDEMAAARSVAFPDPATSTIVASVATLPLLVCVHAMTRYRRAQRLATGAARDFTLMLPAALLAVLFAINVVTSSRYLFGTMAFSLLVLFGGFATRRRARLAMGGLVFLLLAAFPLFSTFRRATASTTSQLGAAAFVNSGDYDSFAQIINSVDYVADQGVVWGTQLLGPFVFWVPRAVWPDKPIDTGVLLAQFRGYNFENLSAPFWSEAFLSGGWAGVVVLFLLLGYVLKRADARTGVSLDRAGVFGITTAILSFYMLILLRGSLLQATSTLAVILVSILVVARRDAKDVGVASSARAASTRTLDGRARLRR</sequence>
<evidence type="ECO:0008006" key="4">
    <source>
        <dbReference type="Google" id="ProtNLM"/>
    </source>
</evidence>
<feature type="transmembrane region" description="Helical" evidence="1">
    <location>
        <begin position="253"/>
        <end position="274"/>
    </location>
</feature>
<feature type="transmembrane region" description="Helical" evidence="1">
    <location>
        <begin position="468"/>
        <end position="486"/>
    </location>
</feature>
<feature type="transmembrane region" description="Helical" evidence="1">
    <location>
        <begin position="67"/>
        <end position="85"/>
    </location>
</feature>
<name>A0A251Y553_9MICO</name>
<feature type="transmembrane region" description="Helical" evidence="1">
    <location>
        <begin position="92"/>
        <end position="111"/>
    </location>
</feature>
<dbReference type="RefSeq" id="WP_086518263.1">
    <property type="nucleotide sequence ID" value="NZ_MDJY01000059.1"/>
</dbReference>
<feature type="transmembrane region" description="Helical" evidence="1">
    <location>
        <begin position="178"/>
        <end position="202"/>
    </location>
</feature>
<feature type="transmembrane region" description="Helical" evidence="1">
    <location>
        <begin position="34"/>
        <end position="55"/>
    </location>
</feature>
<keyword evidence="1" id="KW-1133">Transmembrane helix</keyword>
<gene>
    <name evidence="2" type="ORF">BFL36_12590</name>
</gene>
<feature type="transmembrane region" description="Helical" evidence="1">
    <location>
        <begin position="280"/>
        <end position="297"/>
    </location>
</feature>
<feature type="transmembrane region" description="Helical" evidence="1">
    <location>
        <begin position="131"/>
        <end position="151"/>
    </location>
</feature>
<keyword evidence="1" id="KW-0812">Transmembrane</keyword>
<feature type="transmembrane region" description="Helical" evidence="1">
    <location>
        <begin position="412"/>
        <end position="431"/>
    </location>
</feature>
<reference evidence="2 3" key="1">
    <citation type="submission" date="2016-08" db="EMBL/GenBank/DDBJ databases">
        <title>Genome sequence of Clavibacter michiganensis spp strain CFBP8017.</title>
        <authorList>
            <person name="Thapa S.P."/>
            <person name="Coaker G."/>
            <person name="Jacques M.-A."/>
        </authorList>
    </citation>
    <scope>NUCLEOTIDE SEQUENCE [LARGE SCALE GENOMIC DNA]</scope>
    <source>
        <strain evidence="2">CFBP8017</strain>
    </source>
</reference>
<dbReference type="AlphaFoldDB" id="A0A251Y553"/>
<accession>A0A251Y553</accession>
<comment type="caution">
    <text evidence="2">The sequence shown here is derived from an EMBL/GenBank/DDBJ whole genome shotgun (WGS) entry which is preliminary data.</text>
</comment>
<proteinExistence type="predicted"/>
<feature type="transmembrane region" description="Helical" evidence="1">
    <location>
        <begin position="222"/>
        <end position="241"/>
    </location>
</feature>
<protein>
    <recommendedName>
        <fullName evidence="4">Oligosaccharide repeat unit polymerase</fullName>
    </recommendedName>
</protein>
<feature type="transmembrane region" description="Helical" evidence="1">
    <location>
        <begin position="443"/>
        <end position="462"/>
    </location>
</feature>